<feature type="domain" description="GST N-terminal" evidence="2">
    <location>
        <begin position="1"/>
        <end position="83"/>
    </location>
</feature>
<dbReference type="InterPro" id="IPR004046">
    <property type="entry name" value="GST_C"/>
</dbReference>
<comment type="subunit">
    <text evidence="1">Homodimer.</text>
</comment>
<evidence type="ECO:0000313" key="5">
    <source>
        <dbReference type="Proteomes" id="UP001168821"/>
    </source>
</evidence>
<organism evidence="4 5">
    <name type="scientific">Zophobas morio</name>
    <dbReference type="NCBI Taxonomy" id="2755281"/>
    <lineage>
        <taxon>Eukaryota</taxon>
        <taxon>Metazoa</taxon>
        <taxon>Ecdysozoa</taxon>
        <taxon>Arthropoda</taxon>
        <taxon>Hexapoda</taxon>
        <taxon>Insecta</taxon>
        <taxon>Pterygota</taxon>
        <taxon>Neoptera</taxon>
        <taxon>Endopterygota</taxon>
        <taxon>Coleoptera</taxon>
        <taxon>Polyphaga</taxon>
        <taxon>Cucujiformia</taxon>
        <taxon>Tenebrionidae</taxon>
        <taxon>Zophobas</taxon>
    </lineage>
</organism>
<dbReference type="Gene3D" id="3.40.30.10">
    <property type="entry name" value="Glutaredoxin"/>
    <property type="match status" value="1"/>
</dbReference>
<comment type="caution">
    <text evidence="4">The sequence shown here is derived from an EMBL/GenBank/DDBJ whole genome shotgun (WGS) entry which is preliminary data.</text>
</comment>
<dbReference type="CDD" id="cd03177">
    <property type="entry name" value="GST_C_Delta_Epsilon"/>
    <property type="match status" value="1"/>
</dbReference>
<dbReference type="GO" id="GO:0006749">
    <property type="term" value="P:glutathione metabolic process"/>
    <property type="evidence" value="ECO:0007669"/>
    <property type="project" value="TreeGrafter"/>
</dbReference>
<dbReference type="CDD" id="cd03045">
    <property type="entry name" value="GST_N_Delta_Epsilon"/>
    <property type="match status" value="1"/>
</dbReference>
<dbReference type="InterPro" id="IPR010987">
    <property type="entry name" value="Glutathione-S-Trfase_C-like"/>
</dbReference>
<dbReference type="SUPFAM" id="SSF47616">
    <property type="entry name" value="GST C-terminal domain-like"/>
    <property type="match status" value="1"/>
</dbReference>
<dbReference type="SFLD" id="SFLDG00358">
    <property type="entry name" value="Main_(cytGST)"/>
    <property type="match status" value="1"/>
</dbReference>
<name>A0AA38IUW9_9CUCU</name>
<reference evidence="4" key="1">
    <citation type="journal article" date="2023" name="G3 (Bethesda)">
        <title>Whole genome assemblies of Zophobas morio and Tenebrio molitor.</title>
        <authorList>
            <person name="Kaur S."/>
            <person name="Stinson S.A."/>
            <person name="diCenzo G.C."/>
        </authorList>
    </citation>
    <scope>NUCLEOTIDE SEQUENCE</scope>
    <source>
        <strain evidence="4">QUZm001</strain>
    </source>
</reference>
<dbReference type="PANTHER" id="PTHR43969:SF8">
    <property type="entry name" value="GLUTATHIONE S TRANSFERASE E13, ISOFORM A-RELATED"/>
    <property type="match status" value="1"/>
</dbReference>
<protein>
    <submittedName>
        <fullName evidence="4">Uncharacterized protein</fullName>
    </submittedName>
</protein>
<evidence type="ECO:0000256" key="1">
    <source>
        <dbReference type="ARBA" id="ARBA00011738"/>
    </source>
</evidence>
<evidence type="ECO:0000259" key="2">
    <source>
        <dbReference type="PROSITE" id="PS50404"/>
    </source>
</evidence>
<evidence type="ECO:0000259" key="3">
    <source>
        <dbReference type="PROSITE" id="PS50405"/>
    </source>
</evidence>
<keyword evidence="5" id="KW-1185">Reference proteome</keyword>
<dbReference type="Gene3D" id="1.20.1050.10">
    <property type="match status" value="1"/>
</dbReference>
<dbReference type="PROSITE" id="PS50405">
    <property type="entry name" value="GST_CTER"/>
    <property type="match status" value="1"/>
</dbReference>
<dbReference type="PANTHER" id="PTHR43969">
    <property type="entry name" value="GLUTATHIONE S TRANSFERASE D10, ISOFORM A-RELATED"/>
    <property type="match status" value="1"/>
</dbReference>
<gene>
    <name evidence="4" type="ORF">Zmor_008120</name>
</gene>
<sequence length="216" mass="23702">MAPTLYMISASPPVRAVLMTAKSIGLDLELKPVNLVKGEHKAPEFLKLNPQHTLPTLVDDDGYTIWDSHAIMPYLLSKYGKDDALYPKDPKKRAIVDQRLHFDGGVAWARALLILRPLIYEGKKGVAQEHIDAVHEIYSFVESFLEGKQWVAGDSVTIADFSTISTLNALGVVVKVEGSKYPKLAAYLKKAETLAVVQATKNGFADFVALVTPLLA</sequence>
<dbReference type="GO" id="GO:0004364">
    <property type="term" value="F:glutathione transferase activity"/>
    <property type="evidence" value="ECO:0007669"/>
    <property type="project" value="TreeGrafter"/>
</dbReference>
<dbReference type="FunFam" id="3.40.30.10:FF:000034">
    <property type="entry name" value="glutathione S-transferase 1"/>
    <property type="match status" value="1"/>
</dbReference>
<dbReference type="EMBL" id="JALNTZ010000002">
    <property type="protein sequence ID" value="KAJ3663902.1"/>
    <property type="molecule type" value="Genomic_DNA"/>
</dbReference>
<dbReference type="SFLD" id="SFLDG01153">
    <property type="entry name" value="Main.4:_Theta-like"/>
    <property type="match status" value="1"/>
</dbReference>
<dbReference type="InterPro" id="IPR036249">
    <property type="entry name" value="Thioredoxin-like_sf"/>
</dbReference>
<dbReference type="AlphaFoldDB" id="A0AA38IUW9"/>
<dbReference type="InterPro" id="IPR036282">
    <property type="entry name" value="Glutathione-S-Trfase_C_sf"/>
</dbReference>
<dbReference type="Proteomes" id="UP001168821">
    <property type="component" value="Unassembled WGS sequence"/>
</dbReference>
<feature type="domain" description="GST C-terminal" evidence="3">
    <location>
        <begin position="89"/>
        <end position="214"/>
    </location>
</feature>
<dbReference type="SUPFAM" id="SSF52833">
    <property type="entry name" value="Thioredoxin-like"/>
    <property type="match status" value="1"/>
</dbReference>
<dbReference type="PROSITE" id="PS50404">
    <property type="entry name" value="GST_NTER"/>
    <property type="match status" value="1"/>
</dbReference>
<dbReference type="FunFam" id="1.20.1050.10:FF:000007">
    <property type="entry name" value="Glutathione S-transferase 1-1"/>
    <property type="match status" value="1"/>
</dbReference>
<accession>A0AA38IUW9</accession>
<dbReference type="InterPro" id="IPR040079">
    <property type="entry name" value="Glutathione_S-Trfase"/>
</dbReference>
<dbReference type="Pfam" id="PF13409">
    <property type="entry name" value="GST_N_2"/>
    <property type="match status" value="1"/>
</dbReference>
<dbReference type="Pfam" id="PF00043">
    <property type="entry name" value="GST_C"/>
    <property type="match status" value="1"/>
</dbReference>
<evidence type="ECO:0000313" key="4">
    <source>
        <dbReference type="EMBL" id="KAJ3663902.1"/>
    </source>
</evidence>
<proteinExistence type="predicted"/>
<dbReference type="InterPro" id="IPR004045">
    <property type="entry name" value="Glutathione_S-Trfase_N"/>
</dbReference>
<dbReference type="SFLD" id="SFLDS00019">
    <property type="entry name" value="Glutathione_Transferase_(cytos"/>
    <property type="match status" value="1"/>
</dbReference>